<keyword evidence="4" id="KW-1185">Reference proteome</keyword>
<dbReference type="InterPro" id="IPR010640">
    <property type="entry name" value="Low_temperature_requirement_A"/>
</dbReference>
<evidence type="ECO:0000256" key="2">
    <source>
        <dbReference type="SAM" id="Phobius"/>
    </source>
</evidence>
<feature type="transmembrane region" description="Helical" evidence="2">
    <location>
        <begin position="348"/>
        <end position="380"/>
    </location>
</feature>
<dbReference type="Proteomes" id="UP000198741">
    <property type="component" value="Chromosome I"/>
</dbReference>
<proteinExistence type="predicted"/>
<feature type="transmembrane region" description="Helical" evidence="2">
    <location>
        <begin position="214"/>
        <end position="233"/>
    </location>
</feature>
<feature type="transmembrane region" description="Helical" evidence="2">
    <location>
        <begin position="95"/>
        <end position="116"/>
    </location>
</feature>
<dbReference type="PANTHER" id="PTHR36840">
    <property type="entry name" value="BLL5714 PROTEIN"/>
    <property type="match status" value="1"/>
</dbReference>
<evidence type="ECO:0000313" key="3">
    <source>
        <dbReference type="EMBL" id="SDP50410.1"/>
    </source>
</evidence>
<feature type="region of interest" description="Disordered" evidence="1">
    <location>
        <begin position="1"/>
        <end position="23"/>
    </location>
</feature>
<dbReference type="EMBL" id="LT629710">
    <property type="protein sequence ID" value="SDP50410.1"/>
    <property type="molecule type" value="Genomic_DNA"/>
</dbReference>
<protein>
    <submittedName>
        <fullName evidence="3">Low temperature requirement protein LtrA</fullName>
    </submittedName>
</protein>
<keyword evidence="2" id="KW-0812">Transmembrane</keyword>
<feature type="transmembrane region" description="Helical" evidence="2">
    <location>
        <begin position="316"/>
        <end position="336"/>
    </location>
</feature>
<reference evidence="3 4" key="1">
    <citation type="submission" date="2016-10" db="EMBL/GenBank/DDBJ databases">
        <authorList>
            <person name="de Groot N.N."/>
        </authorList>
    </citation>
    <scope>NUCLEOTIDE SEQUENCE [LARGE SCALE GENOMIC DNA]</scope>
    <source>
        <strain evidence="4">P4-7,KCTC 19426,CECT 7604</strain>
    </source>
</reference>
<organism evidence="3 4">
    <name type="scientific">Nakamurella panacisegetis</name>
    <dbReference type="NCBI Taxonomy" id="1090615"/>
    <lineage>
        <taxon>Bacteria</taxon>
        <taxon>Bacillati</taxon>
        <taxon>Actinomycetota</taxon>
        <taxon>Actinomycetes</taxon>
        <taxon>Nakamurellales</taxon>
        <taxon>Nakamurellaceae</taxon>
        <taxon>Nakamurella</taxon>
    </lineage>
</organism>
<dbReference type="AlphaFoldDB" id="A0A1H0T9P4"/>
<dbReference type="Pfam" id="PF06772">
    <property type="entry name" value="LtrA"/>
    <property type="match status" value="1"/>
</dbReference>
<keyword evidence="2" id="KW-1133">Transmembrane helix</keyword>
<keyword evidence="2" id="KW-0472">Membrane</keyword>
<feature type="transmembrane region" description="Helical" evidence="2">
    <location>
        <begin position="284"/>
        <end position="304"/>
    </location>
</feature>
<dbReference type="STRING" id="1090615.SAMN04515671_4530"/>
<feature type="transmembrane region" description="Helical" evidence="2">
    <location>
        <begin position="61"/>
        <end position="83"/>
    </location>
</feature>
<name>A0A1H0T9P4_9ACTN</name>
<feature type="transmembrane region" description="Helical" evidence="2">
    <location>
        <begin position="154"/>
        <end position="174"/>
    </location>
</feature>
<accession>A0A1H0T9P4</accession>
<sequence length="401" mass="44012">MMPASPDRIPWRRPMAPRSRDERHRASTPLECLFDLCFVVAVSRAGISIEEQIGQGHPGAGVLSYAMIFFAIWWAWMNFTWFASAYDNDDVPYRISVLVQIAGSLVLAAGVTPAFDPEHRDFTVLVIGYVVMRLATVSNWLRAARSDPERRMTALRYAGGIVVVQVGWVARLWLPESWGLGSFVLLALLEMAVPAWAERTAVTPYHPSHIAERYGLFTVIVLGESVTAVVVALEAGIHETDHKAAMIGVATAGILILFSMWWVYFDKSAHDALNNLNSSLLWGYGHYLIFASIAAVGAGLNIAVEYDRHEIHISGWASGLAVTVPVTLYLVVVWALHLRHRHTPVASMAFPVVAVLVLASTFFGAPIHITAVLMIILVAITVTTSRGRSPVVGPTIPSVRR</sequence>
<evidence type="ECO:0000313" key="4">
    <source>
        <dbReference type="Proteomes" id="UP000198741"/>
    </source>
</evidence>
<dbReference type="PANTHER" id="PTHR36840:SF1">
    <property type="entry name" value="BLL5714 PROTEIN"/>
    <property type="match status" value="1"/>
</dbReference>
<evidence type="ECO:0000256" key="1">
    <source>
        <dbReference type="SAM" id="MobiDB-lite"/>
    </source>
</evidence>
<feature type="transmembrane region" description="Helical" evidence="2">
    <location>
        <begin position="245"/>
        <end position="264"/>
    </location>
</feature>
<feature type="transmembrane region" description="Helical" evidence="2">
    <location>
        <begin position="122"/>
        <end position="142"/>
    </location>
</feature>
<gene>
    <name evidence="3" type="ORF">SAMN04515671_4530</name>
</gene>